<evidence type="ECO:0000313" key="2">
    <source>
        <dbReference type="Proteomes" id="UP000041770"/>
    </source>
</evidence>
<gene>
    <name evidence="1" type="ORF">ERS013200_00849</name>
</gene>
<reference evidence="1 2" key="1">
    <citation type="submission" date="2015-07" db="EMBL/GenBank/DDBJ databases">
        <authorList>
            <consortium name="Pathogen Informatics"/>
        </authorList>
    </citation>
    <scope>NUCLEOTIDE SEQUENCE [LARGE SCALE GENOMIC DNA]</scope>
    <source>
        <strain evidence="1 2">A316</strain>
    </source>
</reference>
<accession>A0A655XTC9</accession>
<sequence>MTLSGLVVELHPELDPSEIRHFPLCDIFTIIYKGTLIGYFDPVHYNLRIDSNEVKQFIDK</sequence>
<organism evidence="1 2">
    <name type="scientific">Vibrio cholerae</name>
    <dbReference type="NCBI Taxonomy" id="666"/>
    <lineage>
        <taxon>Bacteria</taxon>
        <taxon>Pseudomonadati</taxon>
        <taxon>Pseudomonadota</taxon>
        <taxon>Gammaproteobacteria</taxon>
        <taxon>Vibrionales</taxon>
        <taxon>Vibrionaceae</taxon>
        <taxon>Vibrio</taxon>
    </lineage>
</organism>
<name>A0A655XTC9_VIBCL</name>
<proteinExistence type="predicted"/>
<dbReference type="AlphaFoldDB" id="A0A655XTC9"/>
<evidence type="ECO:0000313" key="1">
    <source>
        <dbReference type="EMBL" id="CSC21654.1"/>
    </source>
</evidence>
<dbReference type="EMBL" id="CWQY01000004">
    <property type="protein sequence ID" value="CSC21654.1"/>
    <property type="molecule type" value="Genomic_DNA"/>
</dbReference>
<protein>
    <submittedName>
        <fullName evidence="1">Uncharacterized protein</fullName>
    </submittedName>
</protein>
<dbReference type="Proteomes" id="UP000041770">
    <property type="component" value="Unassembled WGS sequence"/>
</dbReference>